<dbReference type="PANTHER" id="PTHR47396:SF1">
    <property type="entry name" value="ATP-DEPENDENT HELICASE IRC3-RELATED"/>
    <property type="match status" value="1"/>
</dbReference>
<dbReference type="AlphaFoldDB" id="A0A2Z3H671"/>
<dbReference type="Proteomes" id="UP000245802">
    <property type="component" value="Chromosome"/>
</dbReference>
<dbReference type="SUPFAM" id="SSF52540">
    <property type="entry name" value="P-loop containing nucleoside triphosphate hydrolases"/>
    <property type="match status" value="1"/>
</dbReference>
<dbReference type="SMART" id="SM00487">
    <property type="entry name" value="DEXDc"/>
    <property type="match status" value="1"/>
</dbReference>
<evidence type="ECO:0000259" key="1">
    <source>
        <dbReference type="PROSITE" id="PS51192"/>
    </source>
</evidence>
<keyword evidence="4" id="KW-1185">Reference proteome</keyword>
<reference evidence="3 4" key="1">
    <citation type="submission" date="2018-01" db="EMBL/GenBank/DDBJ databases">
        <title>G. obscuriglobus.</title>
        <authorList>
            <person name="Franke J."/>
            <person name="Blomberg W."/>
            <person name="Selmecki A."/>
        </authorList>
    </citation>
    <scope>NUCLEOTIDE SEQUENCE [LARGE SCALE GENOMIC DNA]</scope>
    <source>
        <strain evidence="3 4">DSM 5831</strain>
    </source>
</reference>
<sequence length="1099" mass="121813">MNGRAHDVTTLLYYPAIESRRGQYLGSPIVRLQQPAGVAEGLLEPLLNRGADWSTFTPGPASPLPDPVLIAPRATAAKGLPAQILITADGKLPPASRDGCRWFRPAPHGFSADLAACEAECASILDSWVGSFSFKAERRTGQTVLERGLRPPQIGALYAALAHWTVTNDPATVVMPTGTGKTETMLGLLVADRLRRVLVIVPTDALRDQLSTKFLSLGILKSAGVVASGALLPVVGTLRRKPTTVQEVDEFFSRCNVVVTTAQIAGACVPDVLARMAAVCSHLFVDEAHHVRAPTWERIRTAFTGKGVLQFTATPFRGDGRLVDGKVIYNYPLRKAQQDGYFRPIRFRPVEDYDEDQSDKCIAAEALAQLEDDLRAGRDHLLMARCSNITRAEKVFEIYKKLAAGHQPVLAHSELSANQKRSAVEALRNRTTRVVVCVDMFGEGFDLPQLKVAALHDVHKSLAVTLQFTGRFTRTEDGVGEATIVANIGNVDVGGALQDLYAEDPDWNLLLRELSEAATGGQVLRSEFLQGFTNLPDRIPLQNIFPKMSTVAFETSCPRWMPEAIERVVRNLYDEPAVHPRENVAIFVTREQFPVVWGDVRGISDVVYELYIVHWDDAQNLLYIHSSDNGTAHEDIAKAVCGPDAAAVTGERVFRALHGVNRLILTNLGLGHSLSRAVRFTMHVGPDIREGLTEMHAKNKYKTNLFGRGYEGGEKVSIGCSKKGRIWSFHSAEDVHDWLRWCRAIGPKLKDNTIDVAGLLKGAMVTKPVSARPTKVPITIEWSEDLLCRDEDAVQFEVANVRAPFYEVELELVGHSDTDPIRFRISSDVWPLPVEFEVRLSADRVEYVPATGTDPNVIVGRRTLALTKYLKQEPPVIRFHDGAFLIGNDLFEANVTSRVPFDPSRIATWAWTGVNLKVESQRQTKRTDSIQRHVIEHLLSTTAPNKFEVIFDDDASGEAADIVALRTASGRLLVQLYHCKYSKDLNPSNRLEDLYEVCGQAQRSVYWKGQPERLIEHLILRETRRLKKGGVSRFELGDMRALKRLKGLLQQMTCEFEIFIVQPGLSVAQAEASQLDLLAATELYLSETYNAKLRVIASV</sequence>
<dbReference type="GO" id="GO:0004386">
    <property type="term" value="F:helicase activity"/>
    <property type="evidence" value="ECO:0007669"/>
    <property type="project" value="UniProtKB-KW"/>
</dbReference>
<keyword evidence="3" id="KW-0547">Nucleotide-binding</keyword>
<dbReference type="GO" id="GO:0016787">
    <property type="term" value="F:hydrolase activity"/>
    <property type="evidence" value="ECO:0007669"/>
    <property type="project" value="InterPro"/>
</dbReference>
<dbReference type="GO" id="GO:0005829">
    <property type="term" value="C:cytosol"/>
    <property type="evidence" value="ECO:0007669"/>
    <property type="project" value="TreeGrafter"/>
</dbReference>
<gene>
    <name evidence="3" type="ORF">C1280_20485</name>
</gene>
<dbReference type="OrthoDB" id="9802848at2"/>
<name>A0A2Z3H671_9BACT</name>
<dbReference type="InterPro" id="IPR050742">
    <property type="entry name" value="Helicase_Restrict-Modif_Enz"/>
</dbReference>
<dbReference type="CDD" id="cd17926">
    <property type="entry name" value="DEXHc_RE"/>
    <property type="match status" value="1"/>
</dbReference>
<dbReference type="KEGG" id="gog:C1280_20485"/>
<keyword evidence="3" id="KW-0067">ATP-binding</keyword>
<feature type="domain" description="Helicase ATP-binding" evidence="1">
    <location>
        <begin position="162"/>
        <end position="333"/>
    </location>
</feature>
<dbReference type="InterPro" id="IPR014001">
    <property type="entry name" value="Helicase_ATP-bd"/>
</dbReference>
<dbReference type="Pfam" id="PF04851">
    <property type="entry name" value="ResIII"/>
    <property type="match status" value="1"/>
</dbReference>
<organism evidence="3 4">
    <name type="scientific">Gemmata obscuriglobus</name>
    <dbReference type="NCBI Taxonomy" id="114"/>
    <lineage>
        <taxon>Bacteria</taxon>
        <taxon>Pseudomonadati</taxon>
        <taxon>Planctomycetota</taxon>
        <taxon>Planctomycetia</taxon>
        <taxon>Gemmatales</taxon>
        <taxon>Gemmataceae</taxon>
        <taxon>Gemmata</taxon>
    </lineage>
</organism>
<dbReference type="InterPro" id="IPR001650">
    <property type="entry name" value="Helicase_C-like"/>
</dbReference>
<dbReference type="Pfam" id="PF00271">
    <property type="entry name" value="Helicase_C"/>
    <property type="match status" value="1"/>
</dbReference>
<evidence type="ECO:0000313" key="4">
    <source>
        <dbReference type="Proteomes" id="UP000245802"/>
    </source>
</evidence>
<protein>
    <submittedName>
        <fullName evidence="3">Helicase</fullName>
    </submittedName>
</protein>
<dbReference type="InterPro" id="IPR006935">
    <property type="entry name" value="Helicase/UvrB_N"/>
</dbReference>
<dbReference type="EMBL" id="CP025958">
    <property type="protein sequence ID" value="AWM39127.1"/>
    <property type="molecule type" value="Genomic_DNA"/>
</dbReference>
<accession>A0A2Z3H671</accession>
<keyword evidence="3" id="KW-0378">Hydrolase</keyword>
<dbReference type="SMART" id="SM00490">
    <property type="entry name" value="HELICc"/>
    <property type="match status" value="1"/>
</dbReference>
<proteinExistence type="predicted"/>
<dbReference type="PANTHER" id="PTHR47396">
    <property type="entry name" value="TYPE I RESTRICTION ENZYME ECOKI R PROTEIN"/>
    <property type="match status" value="1"/>
</dbReference>
<dbReference type="Gene3D" id="3.40.50.300">
    <property type="entry name" value="P-loop containing nucleotide triphosphate hydrolases"/>
    <property type="match status" value="2"/>
</dbReference>
<dbReference type="PROSITE" id="PS51194">
    <property type="entry name" value="HELICASE_CTER"/>
    <property type="match status" value="1"/>
</dbReference>
<evidence type="ECO:0000313" key="3">
    <source>
        <dbReference type="EMBL" id="AWM39127.1"/>
    </source>
</evidence>
<dbReference type="GO" id="GO:0005524">
    <property type="term" value="F:ATP binding"/>
    <property type="evidence" value="ECO:0007669"/>
    <property type="project" value="InterPro"/>
</dbReference>
<dbReference type="PROSITE" id="PS51192">
    <property type="entry name" value="HELICASE_ATP_BIND_1"/>
    <property type="match status" value="1"/>
</dbReference>
<dbReference type="GO" id="GO:0003677">
    <property type="term" value="F:DNA binding"/>
    <property type="evidence" value="ECO:0007669"/>
    <property type="project" value="InterPro"/>
</dbReference>
<feature type="domain" description="Helicase C-terminal" evidence="2">
    <location>
        <begin position="369"/>
        <end position="540"/>
    </location>
</feature>
<dbReference type="InterPro" id="IPR027417">
    <property type="entry name" value="P-loop_NTPase"/>
</dbReference>
<keyword evidence="3" id="KW-0347">Helicase</keyword>
<evidence type="ECO:0000259" key="2">
    <source>
        <dbReference type="PROSITE" id="PS51194"/>
    </source>
</evidence>